<sequence length="98" mass="11487">MTREEQRIEIFMREDGRCFVCGAPLDWNCFHLAHVIPQRKHWVKRYGKSVIHHAENMRATCPTDRCNGAVSLGNNHHTVEQHAQRVRQRIAAERESQV</sequence>
<reference evidence="2" key="1">
    <citation type="journal article" date="2013" name="Stand. Genomic Sci.">
        <title>Complete genome sequence of the halophilic bacterium Spirochaeta africana type strain (Z-7692(T)) from the alkaline Lake Magadi in the East African Rift.</title>
        <authorList>
            <person name="Liolos K."/>
            <person name="Abt B."/>
            <person name="Scheuner C."/>
            <person name="Teshima H."/>
            <person name="Held B."/>
            <person name="Lapidus A."/>
            <person name="Nolan M."/>
            <person name="Lucas S."/>
            <person name="Deshpande S."/>
            <person name="Cheng J.F."/>
            <person name="Tapia R."/>
            <person name="Goodwin L.A."/>
            <person name="Pitluck S."/>
            <person name="Pagani I."/>
            <person name="Ivanova N."/>
            <person name="Mavromatis K."/>
            <person name="Mikhailova N."/>
            <person name="Huntemann M."/>
            <person name="Pati A."/>
            <person name="Chen A."/>
            <person name="Palaniappan K."/>
            <person name="Land M."/>
            <person name="Rohde M."/>
            <person name="Tindall B.J."/>
            <person name="Detter J.C."/>
            <person name="Goker M."/>
            <person name="Bristow J."/>
            <person name="Eisen J.A."/>
            <person name="Markowitz V."/>
            <person name="Hugenholtz P."/>
            <person name="Woyke T."/>
            <person name="Klenk H.P."/>
            <person name="Kyrpides N.C."/>
        </authorList>
    </citation>
    <scope>NUCLEOTIDE SEQUENCE</scope>
    <source>
        <strain evidence="2">ATCC 700263 / DSM 8902 / Z-7692</strain>
    </source>
</reference>
<dbReference type="EMBL" id="CP003282">
    <property type="protein sequence ID" value="AFG37641.1"/>
    <property type="molecule type" value="Genomic_DNA"/>
</dbReference>
<protein>
    <recommendedName>
        <fullName evidence="3">HNH endonuclease</fullName>
    </recommendedName>
</protein>
<name>H9UJE8_SPIAZ</name>
<gene>
    <name evidence="1" type="ordered locus">Spiaf_1582</name>
</gene>
<keyword evidence="2" id="KW-1185">Reference proteome</keyword>
<evidence type="ECO:0008006" key="3">
    <source>
        <dbReference type="Google" id="ProtNLM"/>
    </source>
</evidence>
<accession>H9UJE8</accession>
<evidence type="ECO:0000313" key="2">
    <source>
        <dbReference type="Proteomes" id="UP000007383"/>
    </source>
</evidence>
<dbReference type="STRING" id="889378.Spiaf_1582"/>
<dbReference type="AlphaFoldDB" id="H9UJE8"/>
<dbReference type="Gene3D" id="1.10.30.50">
    <property type="match status" value="1"/>
</dbReference>
<dbReference type="HOGENOM" id="CLU_2426101_0_0_12"/>
<proteinExistence type="predicted"/>
<dbReference type="KEGG" id="sfc:Spiaf_1582"/>
<dbReference type="Proteomes" id="UP000007383">
    <property type="component" value="Chromosome"/>
</dbReference>
<organism evidence="1 2">
    <name type="scientific">Spirochaeta africana (strain ATCC 700263 / DSM 8902 / Z-7692)</name>
    <dbReference type="NCBI Taxonomy" id="889378"/>
    <lineage>
        <taxon>Bacteria</taxon>
        <taxon>Pseudomonadati</taxon>
        <taxon>Spirochaetota</taxon>
        <taxon>Spirochaetia</taxon>
        <taxon>Spirochaetales</taxon>
        <taxon>Spirochaetaceae</taxon>
        <taxon>Spirochaeta</taxon>
    </lineage>
</organism>
<evidence type="ECO:0000313" key="1">
    <source>
        <dbReference type="EMBL" id="AFG37641.1"/>
    </source>
</evidence>